<dbReference type="AlphaFoldDB" id="A0AAI8YVB4"/>
<dbReference type="Proteomes" id="UP001296104">
    <property type="component" value="Unassembled WGS sequence"/>
</dbReference>
<dbReference type="EMBL" id="CAVMBE010000012">
    <property type="protein sequence ID" value="CAK3913214.1"/>
    <property type="molecule type" value="Genomic_DNA"/>
</dbReference>
<evidence type="ECO:0000256" key="1">
    <source>
        <dbReference type="SAM" id="Coils"/>
    </source>
</evidence>
<proteinExistence type="predicted"/>
<keyword evidence="1" id="KW-0175">Coiled coil</keyword>
<evidence type="ECO:0000313" key="3">
    <source>
        <dbReference type="Proteomes" id="UP001296104"/>
    </source>
</evidence>
<feature type="coiled-coil region" evidence="1">
    <location>
        <begin position="114"/>
        <end position="141"/>
    </location>
</feature>
<evidence type="ECO:0000313" key="2">
    <source>
        <dbReference type="EMBL" id="CAK3913214.1"/>
    </source>
</evidence>
<gene>
    <name evidence="2" type="ORF">LECACI_7A002650</name>
</gene>
<organism evidence="2 3">
    <name type="scientific">Lecanosticta acicola</name>
    <dbReference type="NCBI Taxonomy" id="111012"/>
    <lineage>
        <taxon>Eukaryota</taxon>
        <taxon>Fungi</taxon>
        <taxon>Dikarya</taxon>
        <taxon>Ascomycota</taxon>
        <taxon>Pezizomycotina</taxon>
        <taxon>Dothideomycetes</taxon>
        <taxon>Dothideomycetidae</taxon>
        <taxon>Mycosphaerellales</taxon>
        <taxon>Mycosphaerellaceae</taxon>
        <taxon>Lecanosticta</taxon>
    </lineage>
</organism>
<accession>A0AAI8YVB4</accession>
<name>A0AAI8YVB4_9PEZI</name>
<comment type="caution">
    <text evidence="2">The sequence shown here is derived from an EMBL/GenBank/DDBJ whole genome shotgun (WGS) entry which is preliminary data.</text>
</comment>
<feature type="coiled-coil region" evidence="1">
    <location>
        <begin position="53"/>
        <end position="80"/>
    </location>
</feature>
<sequence>MHSCEPFLRTFLLAAISLAFFFALFHSAIYYELDVQSLTDLARAVLGTVFEIQDTLDKQRDDAQAEVQRLVDRMNDYLMQTEDAVKRLETHMALAALPFSPSNARESDDYLTRLERARRDVRRHHNAVEGLRERMLRAEELSRLGKAEVLRRWWWFPALYIPHINKAILDFTQWITDLPSL</sequence>
<keyword evidence="3" id="KW-1185">Reference proteome</keyword>
<protein>
    <submittedName>
        <fullName evidence="2">Uncharacterized protein</fullName>
    </submittedName>
</protein>
<reference evidence="2" key="1">
    <citation type="submission" date="2023-11" db="EMBL/GenBank/DDBJ databases">
        <authorList>
            <person name="Alioto T."/>
            <person name="Alioto T."/>
            <person name="Gomez Garrido J."/>
        </authorList>
    </citation>
    <scope>NUCLEOTIDE SEQUENCE</scope>
</reference>